<dbReference type="PANTHER" id="PTHR43847:SF1">
    <property type="entry name" value="BLL3993 PROTEIN"/>
    <property type="match status" value="1"/>
</dbReference>
<evidence type="ECO:0000256" key="3">
    <source>
        <dbReference type="ARBA" id="ARBA00022989"/>
    </source>
</evidence>
<evidence type="ECO:0008006" key="8">
    <source>
        <dbReference type="Google" id="ProtNLM"/>
    </source>
</evidence>
<gene>
    <name evidence="6" type="ORF">BN983_00211</name>
</gene>
<reference evidence="7" key="1">
    <citation type="submission" date="2014-03" db="EMBL/GenBank/DDBJ databases">
        <authorList>
            <person name="Urmite Genomes U."/>
        </authorList>
    </citation>
    <scope>NUCLEOTIDE SEQUENCE [LARGE SCALE GENOMIC DNA]</scope>
    <source>
        <strain evidence="7">HD-03</strain>
    </source>
</reference>
<dbReference type="Gene3D" id="1.20.120.1630">
    <property type="match status" value="1"/>
</dbReference>
<comment type="caution">
    <text evidence="6">The sequence shown here is derived from an EMBL/GenBank/DDBJ whole genome shotgun (WGS) entry which is preliminary data.</text>
</comment>
<evidence type="ECO:0000313" key="6">
    <source>
        <dbReference type="EMBL" id="CDQ22013.1"/>
    </source>
</evidence>
<dbReference type="AlphaFoldDB" id="A0A024P1U6"/>
<evidence type="ECO:0000313" key="7">
    <source>
        <dbReference type="Proteomes" id="UP000028868"/>
    </source>
</evidence>
<comment type="subcellular location">
    <subcellularLocation>
        <location evidence="1">Membrane</location>
        <topology evidence="1">Multi-pass membrane protein</topology>
    </subcellularLocation>
</comment>
<keyword evidence="7" id="KW-1185">Reference proteome</keyword>
<dbReference type="Pfam" id="PF04140">
    <property type="entry name" value="ICMT"/>
    <property type="match status" value="1"/>
</dbReference>
<evidence type="ECO:0000256" key="2">
    <source>
        <dbReference type="ARBA" id="ARBA00022692"/>
    </source>
</evidence>
<feature type="transmembrane region" description="Helical" evidence="5">
    <location>
        <begin position="43"/>
        <end position="66"/>
    </location>
</feature>
<feature type="transmembrane region" description="Helical" evidence="5">
    <location>
        <begin position="6"/>
        <end position="23"/>
    </location>
</feature>
<reference evidence="6 7" key="2">
    <citation type="submission" date="2014-05" db="EMBL/GenBank/DDBJ databases">
        <title>Draft genome sequence of Halobacillus karajensis HK-03.</title>
        <authorList>
            <person name="Khelaifia S."/>
            <person name="Croce O."/>
            <person name="Lagier J.C."/>
            <person name="Raoult D."/>
        </authorList>
    </citation>
    <scope>NUCLEOTIDE SEQUENCE [LARGE SCALE GENOMIC DNA]</scope>
    <source>
        <strain evidence="6 7">HD-03</strain>
    </source>
</reference>
<name>A0A024P1U6_9BACI</name>
<keyword evidence="2 5" id="KW-0812">Transmembrane</keyword>
<dbReference type="InterPro" id="IPR007269">
    <property type="entry name" value="ICMT_MeTrfase"/>
</dbReference>
<evidence type="ECO:0000256" key="5">
    <source>
        <dbReference type="SAM" id="Phobius"/>
    </source>
</evidence>
<dbReference type="InterPro" id="IPR052527">
    <property type="entry name" value="Metal_cation-efflux_comp"/>
</dbReference>
<proteinExistence type="predicted"/>
<dbReference type="EMBL" id="CCDI010000001">
    <property type="protein sequence ID" value="CDQ22013.1"/>
    <property type="molecule type" value="Genomic_DNA"/>
</dbReference>
<dbReference type="RefSeq" id="WP_035504990.1">
    <property type="nucleotide sequence ID" value="NZ_CCDH010000002.1"/>
</dbReference>
<evidence type="ECO:0000256" key="4">
    <source>
        <dbReference type="ARBA" id="ARBA00023136"/>
    </source>
</evidence>
<protein>
    <recommendedName>
        <fullName evidence="8">15-methylpalmitoyl-4-hydroxy-2-pyrone 4-O-methyltransferase</fullName>
    </recommendedName>
</protein>
<accession>A0A024P1U6</accession>
<keyword evidence="4 5" id="KW-0472">Membrane</keyword>
<feature type="transmembrane region" description="Helical" evidence="5">
    <location>
        <begin position="72"/>
        <end position="93"/>
    </location>
</feature>
<dbReference type="Proteomes" id="UP000028868">
    <property type="component" value="Unassembled WGS sequence"/>
</dbReference>
<dbReference type="PANTHER" id="PTHR43847">
    <property type="entry name" value="BLL3993 PROTEIN"/>
    <property type="match status" value="1"/>
</dbReference>
<sequence>MEIFLWMIFSFIIFQRLGELVLASRNRKWMLKRGAREWGQGHYFLFILLHTAFFMAIIIEFVWTSFQQQPLFYPALVIFLTLQVLRMACIKTLGKRWNTRILVMPEEKPIRKGIYRYIKHPNYVIVFFEMMVIPVLFHAYLTALVFPFLHLLLLTIRIPVEEKALEDRA</sequence>
<dbReference type="GO" id="GO:0016020">
    <property type="term" value="C:membrane"/>
    <property type="evidence" value="ECO:0007669"/>
    <property type="project" value="UniProtKB-SubCell"/>
</dbReference>
<keyword evidence="3 5" id="KW-1133">Transmembrane helix</keyword>
<dbReference type="GO" id="GO:0004671">
    <property type="term" value="F:protein C-terminal S-isoprenylcysteine carboxyl O-methyltransferase activity"/>
    <property type="evidence" value="ECO:0007669"/>
    <property type="project" value="InterPro"/>
</dbReference>
<organism evidence="6 7">
    <name type="scientific">Halobacillus karajensis</name>
    <dbReference type="NCBI Taxonomy" id="195088"/>
    <lineage>
        <taxon>Bacteria</taxon>
        <taxon>Bacillati</taxon>
        <taxon>Bacillota</taxon>
        <taxon>Bacilli</taxon>
        <taxon>Bacillales</taxon>
        <taxon>Bacillaceae</taxon>
        <taxon>Halobacillus</taxon>
    </lineage>
</organism>
<evidence type="ECO:0000256" key="1">
    <source>
        <dbReference type="ARBA" id="ARBA00004141"/>
    </source>
</evidence>